<protein>
    <submittedName>
        <fullName evidence="1">CLUMA_CG011747, isoform A</fullName>
    </submittedName>
</protein>
<sequence length="46" mass="5546">MKAKSVMLIDFIIIVSHCSIHIQRMLSMLEIMEPGSRRWKWKWALM</sequence>
<gene>
    <name evidence="1" type="ORF">CLUMA_CG011747</name>
</gene>
<evidence type="ECO:0000313" key="2">
    <source>
        <dbReference type="Proteomes" id="UP000183832"/>
    </source>
</evidence>
<accession>A0A1J1IFS6</accession>
<dbReference type="Proteomes" id="UP000183832">
    <property type="component" value="Unassembled WGS sequence"/>
</dbReference>
<organism evidence="1 2">
    <name type="scientific">Clunio marinus</name>
    <dbReference type="NCBI Taxonomy" id="568069"/>
    <lineage>
        <taxon>Eukaryota</taxon>
        <taxon>Metazoa</taxon>
        <taxon>Ecdysozoa</taxon>
        <taxon>Arthropoda</taxon>
        <taxon>Hexapoda</taxon>
        <taxon>Insecta</taxon>
        <taxon>Pterygota</taxon>
        <taxon>Neoptera</taxon>
        <taxon>Endopterygota</taxon>
        <taxon>Diptera</taxon>
        <taxon>Nematocera</taxon>
        <taxon>Chironomoidea</taxon>
        <taxon>Chironomidae</taxon>
        <taxon>Clunio</taxon>
    </lineage>
</organism>
<reference evidence="1 2" key="1">
    <citation type="submission" date="2015-04" db="EMBL/GenBank/DDBJ databases">
        <authorList>
            <person name="Syromyatnikov M.Y."/>
            <person name="Popov V.N."/>
        </authorList>
    </citation>
    <scope>NUCLEOTIDE SEQUENCE [LARGE SCALE GENOMIC DNA]</scope>
</reference>
<dbReference type="EMBL" id="CVRI01000047">
    <property type="protein sequence ID" value="CRK98388.1"/>
    <property type="molecule type" value="Genomic_DNA"/>
</dbReference>
<dbReference type="AlphaFoldDB" id="A0A1J1IFS6"/>
<keyword evidence="2" id="KW-1185">Reference proteome</keyword>
<name>A0A1J1IFS6_9DIPT</name>
<proteinExistence type="predicted"/>
<evidence type="ECO:0000313" key="1">
    <source>
        <dbReference type="EMBL" id="CRK98388.1"/>
    </source>
</evidence>